<evidence type="ECO:0000256" key="5">
    <source>
        <dbReference type="ARBA" id="ARBA00023180"/>
    </source>
</evidence>
<dbReference type="InterPro" id="IPR050430">
    <property type="entry name" value="Peptidase_S1"/>
</dbReference>
<reference evidence="10" key="1">
    <citation type="journal article" date="2010" name="Genome Biol.">
        <title>Genome sequence of the necrotrophic plant pathogen Pythium ultimum reveals original pathogenicity mechanisms and effector repertoire.</title>
        <authorList>
            <person name="Levesque C.A."/>
            <person name="Brouwer H."/>
            <person name="Cano L."/>
            <person name="Hamilton J.P."/>
            <person name="Holt C."/>
            <person name="Huitema E."/>
            <person name="Raffaele S."/>
            <person name="Robideau G.P."/>
            <person name="Thines M."/>
            <person name="Win J."/>
            <person name="Zerillo M.M."/>
            <person name="Beakes G.W."/>
            <person name="Boore J.L."/>
            <person name="Busam D."/>
            <person name="Dumas B."/>
            <person name="Ferriera S."/>
            <person name="Fuerstenberg S.I."/>
            <person name="Gachon C.M."/>
            <person name="Gaulin E."/>
            <person name="Govers F."/>
            <person name="Grenville-Briggs L."/>
            <person name="Horner N."/>
            <person name="Hostetler J."/>
            <person name="Jiang R.H."/>
            <person name="Johnson J."/>
            <person name="Krajaejun T."/>
            <person name="Lin H."/>
            <person name="Meijer H.J."/>
            <person name="Moore B."/>
            <person name="Morris P."/>
            <person name="Phuntmart V."/>
            <person name="Puiu D."/>
            <person name="Shetty J."/>
            <person name="Stajich J.E."/>
            <person name="Tripathy S."/>
            <person name="Wawra S."/>
            <person name="van West P."/>
            <person name="Whitty B.R."/>
            <person name="Coutinho P.M."/>
            <person name="Henrissat B."/>
            <person name="Martin F."/>
            <person name="Thomas P.D."/>
            <person name="Tyler B.M."/>
            <person name="De Vries R.P."/>
            <person name="Kamoun S."/>
            <person name="Yandell M."/>
            <person name="Tisserat N."/>
            <person name="Buell C.R."/>
        </authorList>
    </citation>
    <scope>NUCLEOTIDE SEQUENCE</scope>
    <source>
        <strain evidence="10">DAOM:BR144</strain>
    </source>
</reference>
<accession>K3WIC3</accession>
<evidence type="ECO:0000256" key="7">
    <source>
        <dbReference type="SAM" id="MobiDB-lite"/>
    </source>
</evidence>
<feature type="region of interest" description="Disordered" evidence="7">
    <location>
        <begin position="293"/>
        <end position="349"/>
    </location>
</feature>
<feature type="compositionally biased region" description="Basic and acidic residues" evidence="7">
    <location>
        <begin position="340"/>
        <end position="349"/>
    </location>
</feature>
<evidence type="ECO:0000313" key="9">
    <source>
        <dbReference type="EnsemblProtists" id="PYU1_T004715"/>
    </source>
</evidence>
<keyword evidence="5" id="KW-0325">Glycoprotein</keyword>
<dbReference type="Proteomes" id="UP000019132">
    <property type="component" value="Unassembled WGS sequence"/>
</dbReference>
<dbReference type="PANTHER" id="PTHR24276">
    <property type="entry name" value="POLYSERASE-RELATED"/>
    <property type="match status" value="1"/>
</dbReference>
<evidence type="ECO:0000259" key="8">
    <source>
        <dbReference type="PROSITE" id="PS50240"/>
    </source>
</evidence>
<keyword evidence="6" id="KW-0645">Protease</keyword>
<dbReference type="InterPro" id="IPR001254">
    <property type="entry name" value="Trypsin_dom"/>
</dbReference>
<dbReference type="SUPFAM" id="SSF50494">
    <property type="entry name" value="Trypsin-like serine proteases"/>
    <property type="match status" value="1"/>
</dbReference>
<dbReference type="Pfam" id="PF00089">
    <property type="entry name" value="Trypsin"/>
    <property type="match status" value="1"/>
</dbReference>
<evidence type="ECO:0000313" key="10">
    <source>
        <dbReference type="Proteomes" id="UP000019132"/>
    </source>
</evidence>
<organism evidence="9 10">
    <name type="scientific">Globisporangium ultimum (strain ATCC 200006 / CBS 805.95 / DAOM BR144)</name>
    <name type="common">Pythium ultimum</name>
    <dbReference type="NCBI Taxonomy" id="431595"/>
    <lineage>
        <taxon>Eukaryota</taxon>
        <taxon>Sar</taxon>
        <taxon>Stramenopiles</taxon>
        <taxon>Oomycota</taxon>
        <taxon>Peronosporomycetes</taxon>
        <taxon>Pythiales</taxon>
        <taxon>Pythiaceae</taxon>
        <taxon>Globisporangium</taxon>
    </lineage>
</organism>
<name>K3WIC3_GLOUD</name>
<dbReference type="VEuPathDB" id="FungiDB:PYU1_G004704"/>
<keyword evidence="6" id="KW-0378">Hydrolase</keyword>
<dbReference type="PROSITE" id="PS00134">
    <property type="entry name" value="TRYPSIN_HIS"/>
    <property type="match status" value="1"/>
</dbReference>
<keyword evidence="6" id="KW-0720">Serine protease</keyword>
<dbReference type="AlphaFoldDB" id="K3WIC3"/>
<dbReference type="EMBL" id="GL376631">
    <property type="status" value="NOT_ANNOTATED_CDS"/>
    <property type="molecule type" value="Genomic_DNA"/>
</dbReference>
<dbReference type="GO" id="GO:0004252">
    <property type="term" value="F:serine-type endopeptidase activity"/>
    <property type="evidence" value="ECO:0007669"/>
    <property type="project" value="InterPro"/>
</dbReference>
<dbReference type="EnsemblProtists" id="PYU1_T004715">
    <property type="protein sequence ID" value="PYU1_T004715"/>
    <property type="gene ID" value="PYU1_G004704"/>
</dbReference>
<dbReference type="eggNOG" id="KOG3627">
    <property type="taxonomic scope" value="Eukaryota"/>
</dbReference>
<dbReference type="InterPro" id="IPR018114">
    <property type="entry name" value="TRYPSIN_HIS"/>
</dbReference>
<dbReference type="InterPro" id="IPR009003">
    <property type="entry name" value="Peptidase_S1_PA"/>
</dbReference>
<evidence type="ECO:0000256" key="2">
    <source>
        <dbReference type="ARBA" id="ARBA00022729"/>
    </source>
</evidence>
<dbReference type="Gene3D" id="2.40.10.10">
    <property type="entry name" value="Trypsin-like serine proteases"/>
    <property type="match status" value="1"/>
</dbReference>
<dbReference type="OMA" id="QMPNVEN"/>
<dbReference type="PROSITE" id="PS50240">
    <property type="entry name" value="TRYPSIN_DOM"/>
    <property type="match status" value="1"/>
</dbReference>
<feature type="domain" description="Peptidase S1" evidence="8">
    <location>
        <begin position="57"/>
        <end position="298"/>
    </location>
</feature>
<protein>
    <recommendedName>
        <fullName evidence="8">Peptidase S1 domain-containing protein</fullName>
    </recommendedName>
</protein>
<dbReference type="PROSITE" id="PS00135">
    <property type="entry name" value="TRYPSIN_SER"/>
    <property type="match status" value="1"/>
</dbReference>
<dbReference type="GO" id="GO:0006508">
    <property type="term" value="P:proteolysis"/>
    <property type="evidence" value="ECO:0007669"/>
    <property type="project" value="UniProtKB-KW"/>
</dbReference>
<dbReference type="InterPro" id="IPR001314">
    <property type="entry name" value="Peptidase_S1A"/>
</dbReference>
<sequence>MGSAFGKQLNNTYSLVGFGVTHEVDDGDIYSVSSLADAAVFINAYVAGTSWEAGGVLVDGPLQLSKRYIVGLRVSKYGQNFCGGSLIAPSYVLTAAHCVTDGLAKYVSIGSKASSGEETEAIGVVQESIVVHQSYGTPYKFSYDAAILELKASAYATPVVLDRSPDFSSGEEARMYGYGATIHGSSTSESTLSPEIRAVDLSLLSQAQCKATLPDIDKSMLCAVGKNGDDACKGDSGGPLVVLPKSVNSNGDVLVGVVSSGYECGLKDVPGIYMRVSSLSSFIEDHTVGAEWGRPVTQLPTPSSTLTPTVTPSTDAEMRDLDNLSPRESASVDGSNATSRSDELGSVSEHRSPIQYVDVPTDLKPQVRHALLTYLLGISESLVVSSAFLAKLTSGTNWIRFYSSGDLSPILETLKHHNSKPLYARKDRFGRYKSDASTLDGNASSSLNQCKS</sequence>
<comment type="similarity">
    <text evidence="1">Belongs to the peptidase S1 family.</text>
</comment>
<dbReference type="InterPro" id="IPR043504">
    <property type="entry name" value="Peptidase_S1_PA_chymotrypsin"/>
</dbReference>
<dbReference type="SMART" id="SM00020">
    <property type="entry name" value="Tryp_SPc"/>
    <property type="match status" value="1"/>
</dbReference>
<reference evidence="10" key="2">
    <citation type="submission" date="2010-04" db="EMBL/GenBank/DDBJ databases">
        <authorList>
            <person name="Buell R."/>
            <person name="Hamilton J."/>
            <person name="Hostetler J."/>
        </authorList>
    </citation>
    <scope>NUCLEOTIDE SEQUENCE [LARGE SCALE GENOMIC DNA]</scope>
    <source>
        <strain evidence="10">DAOM:BR144</strain>
    </source>
</reference>
<dbReference type="InterPro" id="IPR033116">
    <property type="entry name" value="TRYPSIN_SER"/>
</dbReference>
<keyword evidence="3" id="KW-0843">Virulence</keyword>
<feature type="compositionally biased region" description="Polar residues" evidence="7">
    <location>
        <begin position="326"/>
        <end position="339"/>
    </location>
</feature>
<evidence type="ECO:0000256" key="3">
    <source>
        <dbReference type="ARBA" id="ARBA00023026"/>
    </source>
</evidence>
<evidence type="ECO:0000256" key="1">
    <source>
        <dbReference type="ARBA" id="ARBA00007664"/>
    </source>
</evidence>
<evidence type="ECO:0000256" key="4">
    <source>
        <dbReference type="ARBA" id="ARBA00023157"/>
    </source>
</evidence>
<dbReference type="CDD" id="cd00190">
    <property type="entry name" value="Tryp_SPc"/>
    <property type="match status" value="1"/>
</dbReference>
<dbReference type="PRINTS" id="PR00722">
    <property type="entry name" value="CHYMOTRYPSIN"/>
</dbReference>
<keyword evidence="2" id="KW-0732">Signal</keyword>
<dbReference type="STRING" id="431595.K3WIC3"/>
<keyword evidence="4" id="KW-1015">Disulfide bond</keyword>
<proteinExistence type="inferred from homology"/>
<dbReference type="PANTHER" id="PTHR24276:SF98">
    <property type="entry name" value="FI18310P1-RELATED"/>
    <property type="match status" value="1"/>
</dbReference>
<dbReference type="InParanoid" id="K3WIC3"/>
<feature type="compositionally biased region" description="Low complexity" evidence="7">
    <location>
        <begin position="295"/>
        <end position="314"/>
    </location>
</feature>
<dbReference type="HOGENOM" id="CLU_618937_0_0_1"/>
<reference evidence="9" key="3">
    <citation type="submission" date="2015-02" db="UniProtKB">
        <authorList>
            <consortium name="EnsemblProtists"/>
        </authorList>
    </citation>
    <scope>IDENTIFICATION</scope>
    <source>
        <strain evidence="9">DAOM BR144</strain>
    </source>
</reference>
<evidence type="ECO:0000256" key="6">
    <source>
        <dbReference type="RuleBase" id="RU363034"/>
    </source>
</evidence>
<keyword evidence="10" id="KW-1185">Reference proteome</keyword>